<keyword evidence="1" id="KW-1133">Transmembrane helix</keyword>
<comment type="caution">
    <text evidence="2">The sequence shown here is derived from an EMBL/GenBank/DDBJ whole genome shotgun (WGS) entry which is preliminary data.</text>
</comment>
<feature type="transmembrane region" description="Helical" evidence="1">
    <location>
        <begin position="41"/>
        <end position="66"/>
    </location>
</feature>
<dbReference type="EMBL" id="SHKV01000001">
    <property type="protein sequence ID" value="RZU33145.1"/>
    <property type="molecule type" value="Genomic_DNA"/>
</dbReference>
<dbReference type="OrthoDB" id="5194781at2"/>
<name>A0A4Q7YAM5_9ACTN</name>
<evidence type="ECO:0000313" key="3">
    <source>
        <dbReference type="Proteomes" id="UP000292507"/>
    </source>
</evidence>
<evidence type="ECO:0000313" key="2">
    <source>
        <dbReference type="EMBL" id="RZU33145.1"/>
    </source>
</evidence>
<dbReference type="AlphaFoldDB" id="A0A4Q7YAM5"/>
<protein>
    <submittedName>
        <fullName evidence="2">Uncharacterized protein</fullName>
    </submittedName>
</protein>
<keyword evidence="3" id="KW-1185">Reference proteome</keyword>
<proteinExistence type="predicted"/>
<accession>A0A4Q7YAM5</accession>
<organism evidence="2 3">
    <name type="scientific">Blastococcus saxobsidens</name>
    <dbReference type="NCBI Taxonomy" id="138336"/>
    <lineage>
        <taxon>Bacteria</taxon>
        <taxon>Bacillati</taxon>
        <taxon>Actinomycetota</taxon>
        <taxon>Actinomycetes</taxon>
        <taxon>Geodermatophilales</taxon>
        <taxon>Geodermatophilaceae</taxon>
        <taxon>Blastococcus</taxon>
    </lineage>
</organism>
<sequence length="97" mass="10587">MADYSEFPTTPTRWQEQEWLAVSQLDTEDPPPPPARRRVDAVSLVAGLVFLALAVTVMVGASLPLWVFEDGGVVWVLVIAAGIALMVKELRKARGRG</sequence>
<dbReference type="RefSeq" id="WP_104527699.1">
    <property type="nucleotide sequence ID" value="NZ_POQT01000007.1"/>
</dbReference>
<keyword evidence="1" id="KW-0472">Membrane</keyword>
<keyword evidence="1" id="KW-0812">Transmembrane</keyword>
<dbReference type="Proteomes" id="UP000292507">
    <property type="component" value="Unassembled WGS sequence"/>
</dbReference>
<gene>
    <name evidence="2" type="ORF">BKA19_2861</name>
</gene>
<reference evidence="2 3" key="1">
    <citation type="submission" date="2019-02" db="EMBL/GenBank/DDBJ databases">
        <title>Sequencing the genomes of 1000 actinobacteria strains.</title>
        <authorList>
            <person name="Klenk H.-P."/>
        </authorList>
    </citation>
    <scope>NUCLEOTIDE SEQUENCE [LARGE SCALE GENOMIC DNA]</scope>
    <source>
        <strain evidence="2 3">DSM 44509</strain>
    </source>
</reference>
<evidence type="ECO:0000256" key="1">
    <source>
        <dbReference type="SAM" id="Phobius"/>
    </source>
</evidence>
<feature type="transmembrane region" description="Helical" evidence="1">
    <location>
        <begin position="72"/>
        <end position="90"/>
    </location>
</feature>